<dbReference type="EMBL" id="JBHFNT010000279">
    <property type="protein sequence ID" value="MFB2838831.1"/>
    <property type="molecule type" value="Genomic_DNA"/>
</dbReference>
<proteinExistence type="predicted"/>
<keyword evidence="2" id="KW-1185">Reference proteome</keyword>
<protein>
    <submittedName>
        <fullName evidence="1">Uncharacterized protein</fullName>
    </submittedName>
</protein>
<organism evidence="1 2">
    <name type="scientific">Floridaenema evergladense BLCC-F167</name>
    <dbReference type="NCBI Taxonomy" id="3153639"/>
    <lineage>
        <taxon>Bacteria</taxon>
        <taxon>Bacillati</taxon>
        <taxon>Cyanobacteriota</taxon>
        <taxon>Cyanophyceae</taxon>
        <taxon>Oscillatoriophycideae</taxon>
        <taxon>Aerosakkonematales</taxon>
        <taxon>Aerosakkonemataceae</taxon>
        <taxon>Floridanema</taxon>
        <taxon>Floridanema evergladense</taxon>
    </lineage>
</organism>
<name>A0ABV4WVY3_9CYAN</name>
<accession>A0ABV4WVY3</accession>
<dbReference type="RefSeq" id="WP_413281129.1">
    <property type="nucleotide sequence ID" value="NZ_JBHFNT010000279.1"/>
</dbReference>
<dbReference type="Proteomes" id="UP001576780">
    <property type="component" value="Unassembled WGS sequence"/>
</dbReference>
<evidence type="ECO:0000313" key="1">
    <source>
        <dbReference type="EMBL" id="MFB2838831.1"/>
    </source>
</evidence>
<comment type="caution">
    <text evidence="1">The sequence shown here is derived from an EMBL/GenBank/DDBJ whole genome shotgun (WGS) entry which is preliminary data.</text>
</comment>
<reference evidence="1 2" key="1">
    <citation type="submission" date="2024-09" db="EMBL/GenBank/DDBJ databases">
        <title>Floridaenema gen nov. (Aerosakkonemataceae, Aerosakkonematales ord. nov., Cyanobacteria) from benthic tropical and subtropical fresh waters, with the description of four new species.</title>
        <authorList>
            <person name="Moretto J.A."/>
            <person name="Berthold D.E."/>
            <person name="Lefler F.W."/>
            <person name="Huang I.-S."/>
            <person name="Laughinghouse H. IV."/>
        </authorList>
    </citation>
    <scope>NUCLEOTIDE SEQUENCE [LARGE SCALE GENOMIC DNA]</scope>
    <source>
        <strain evidence="1 2">BLCC-F167</strain>
    </source>
</reference>
<sequence length="362" mass="39794">MTQPNLLELAKQGHPRAIESLINRQMQPKGITAKVALKNNCLHIMLEAAQPPDQKALVPVIRKGITNLGVASIEILKIYGKQAGEQVPAWSQEFELVGQKLETQQKELGLDERAKQGDIEAITKLLNIALKSENITAKGSIKSNCLQLMLESKQAPNKQASISIVRRELINLKVLTIKKVNIYGRQTGEEFPAWNQQLGLVVQPNPAISLAKKVSNEFENKLTESIEEDEPNIAKTSLVFAQKVKFLHEKTQIRVLDCIDALREANGDSKLALYYIQQNNYQENSESSYQLTPHSVLVESELRCPKCNSSQLTNNKKGFGLGQAAAGAILLGPIGLLGGFMGSNKVVVTCLKCGHSWQPGQG</sequence>
<dbReference type="SUPFAM" id="SSF46934">
    <property type="entry name" value="UBA-like"/>
    <property type="match status" value="1"/>
</dbReference>
<dbReference type="InterPro" id="IPR009060">
    <property type="entry name" value="UBA-like_sf"/>
</dbReference>
<gene>
    <name evidence="1" type="ORF">ACE1CA_30450</name>
</gene>
<evidence type="ECO:0000313" key="2">
    <source>
        <dbReference type="Proteomes" id="UP001576780"/>
    </source>
</evidence>